<keyword evidence="1" id="KW-0255">Endonuclease</keyword>
<evidence type="ECO:0000313" key="2">
    <source>
        <dbReference type="Proteomes" id="UP000076552"/>
    </source>
</evidence>
<evidence type="ECO:0000313" key="1">
    <source>
        <dbReference type="EMBL" id="KZL78773.1"/>
    </source>
</evidence>
<dbReference type="Gene3D" id="3.60.10.10">
    <property type="entry name" value="Endonuclease/exonuclease/phosphatase"/>
    <property type="match status" value="1"/>
</dbReference>
<dbReference type="InterPro" id="IPR036691">
    <property type="entry name" value="Endo/exonu/phosph_ase_sf"/>
</dbReference>
<dbReference type="EMBL" id="LFIV01000001">
    <property type="protein sequence ID" value="KZL78773.1"/>
    <property type="molecule type" value="Genomic_DNA"/>
</dbReference>
<comment type="caution">
    <text evidence="1">The sequence shown here is derived from an EMBL/GenBank/DDBJ whole genome shotgun (WGS) entry which is preliminary data.</text>
</comment>
<dbReference type="InterPro" id="IPR050410">
    <property type="entry name" value="CCR4/nocturin_mRNA_transcr"/>
</dbReference>
<reference evidence="1 2" key="1">
    <citation type="submission" date="2015-06" db="EMBL/GenBank/DDBJ databases">
        <title>Survival trade-offs in plant roots during colonization by closely related pathogenic and mutualistic fungi.</title>
        <authorList>
            <person name="Hacquard S."/>
            <person name="Kracher B."/>
            <person name="Hiruma K."/>
            <person name="Weinman A."/>
            <person name="Muench P."/>
            <person name="Garrido Oter R."/>
            <person name="Ver Loren van Themaat E."/>
            <person name="Dallerey J.-F."/>
            <person name="Damm U."/>
            <person name="Henrissat B."/>
            <person name="Lespinet O."/>
            <person name="Thon M."/>
            <person name="Kemen E."/>
            <person name="McHardy A.C."/>
            <person name="Schulze-Lefert P."/>
            <person name="O'Connell R.J."/>
        </authorList>
    </citation>
    <scope>NUCLEOTIDE SEQUENCE [LARGE SCALE GENOMIC DNA]</scope>
    <source>
        <strain evidence="1 2">0861</strain>
    </source>
</reference>
<dbReference type="CDD" id="cd09083">
    <property type="entry name" value="EEP-1"/>
    <property type="match status" value="1"/>
</dbReference>
<keyword evidence="1" id="KW-0269">Exonuclease</keyword>
<dbReference type="SUPFAM" id="SSF56219">
    <property type="entry name" value="DNase I-like"/>
    <property type="match status" value="1"/>
</dbReference>
<dbReference type="Proteomes" id="UP000076552">
    <property type="component" value="Unassembled WGS sequence"/>
</dbReference>
<dbReference type="PANTHER" id="PTHR12121">
    <property type="entry name" value="CARBON CATABOLITE REPRESSOR PROTEIN 4"/>
    <property type="match status" value="1"/>
</dbReference>
<dbReference type="GO" id="GO:0000175">
    <property type="term" value="F:3'-5'-RNA exonuclease activity"/>
    <property type="evidence" value="ECO:0007669"/>
    <property type="project" value="TreeGrafter"/>
</dbReference>
<dbReference type="PANTHER" id="PTHR12121:SF36">
    <property type="entry name" value="ENDONUCLEASE_EXONUCLEASE_PHOSPHATASE DOMAIN-CONTAINING PROTEIN"/>
    <property type="match status" value="1"/>
</dbReference>
<gene>
    <name evidence="1" type="ORF">CT0861_08904</name>
</gene>
<dbReference type="AlphaFoldDB" id="A0A166ZDR7"/>
<name>A0A166ZDR7_9PEZI</name>
<sequence>MEMISSTKAMMPVRVMTLNIRYAVKKTLLPNEQPWQVRCPKIASQLRLYTTGQENTFICMQEAQHQQLLDLQTELGARWAHVGCGRADGAKDGEFSPIFYRADQWYVEQTKTYWLSPTPETPSNAWGATINRIVTVGLFKHKASETKIIVMSTHLDHKSHEARRESAKLLLKIARKWKEEYSGMYENDIPTFLGGDFNSGPEDEPYRLLTAPFDAMRDISDLVPAKRQYGNKITYTTFGEAEPTTIDYLFVLSPKNIEFCNFAVLENRFDDGVYYSDHRPVLADVEVPVITAL</sequence>
<keyword evidence="1" id="KW-0378">Hydrolase</keyword>
<dbReference type="GO" id="GO:0004519">
    <property type="term" value="F:endonuclease activity"/>
    <property type="evidence" value="ECO:0007669"/>
    <property type="project" value="UniProtKB-KW"/>
</dbReference>
<keyword evidence="1" id="KW-0540">Nuclease</keyword>
<keyword evidence="2" id="KW-1185">Reference proteome</keyword>
<proteinExistence type="predicted"/>
<organism evidence="1 2">
    <name type="scientific">Colletotrichum tofieldiae</name>
    <dbReference type="NCBI Taxonomy" id="708197"/>
    <lineage>
        <taxon>Eukaryota</taxon>
        <taxon>Fungi</taxon>
        <taxon>Dikarya</taxon>
        <taxon>Ascomycota</taxon>
        <taxon>Pezizomycotina</taxon>
        <taxon>Sordariomycetes</taxon>
        <taxon>Hypocreomycetidae</taxon>
        <taxon>Glomerellales</taxon>
        <taxon>Glomerellaceae</taxon>
        <taxon>Colletotrichum</taxon>
        <taxon>Colletotrichum spaethianum species complex</taxon>
    </lineage>
</organism>
<accession>A0A166ZDR7</accession>
<protein>
    <submittedName>
        <fullName evidence="1">Endonuclease/exonuclease/phosphatase family protein</fullName>
    </submittedName>
</protein>